<protein>
    <recommendedName>
        <fullName evidence="1">Tetrapyrrole methylase domain-containing protein</fullName>
    </recommendedName>
</protein>
<dbReference type="OrthoDB" id="275129at2157"/>
<organism evidence="2 3">
    <name type="scientific">Haloarcula rubripromontorii</name>
    <dbReference type="NCBI Taxonomy" id="1705562"/>
    <lineage>
        <taxon>Archaea</taxon>
        <taxon>Methanobacteriati</taxon>
        <taxon>Methanobacteriota</taxon>
        <taxon>Stenosarchaea group</taxon>
        <taxon>Halobacteria</taxon>
        <taxon>Halobacteriales</taxon>
        <taxon>Haloarculaceae</taxon>
        <taxon>Haloarcula</taxon>
    </lineage>
</organism>
<dbReference type="Pfam" id="PF00590">
    <property type="entry name" value="TP_methylase"/>
    <property type="match status" value="1"/>
</dbReference>
<sequence length="280" mass="32216">MTTSTQSNPIDIYIIGTGMVGYTQLTREAENALQASERVYLLDGQPMVENHIKETYTEDVVMLNREYNEGEDRVATYDRMSEEVLKGATEVDGPITFALYGHPMIFVNPSRSVIRQGREQGLNVEVQPGISAIDCVYSDIAFDPAANGVQMFEATDLLLREWELNPEVPAMIWQVSVVETDRHSEKKSKESRFTRFKEYLQNFYPEDHTGYLLQTATYPIAESQRHEFEISNLEQMAPILDKGYYILHLPPINERDLQNEELLQEVRSEDHLEEITVRDN</sequence>
<dbReference type="RefSeq" id="WP_053968652.1">
    <property type="nucleotide sequence ID" value="NZ_LIUF01000004.1"/>
</dbReference>
<dbReference type="STRING" id="1705562.AMS69_13900"/>
<dbReference type="GO" id="GO:0008168">
    <property type="term" value="F:methyltransferase activity"/>
    <property type="evidence" value="ECO:0007669"/>
    <property type="project" value="InterPro"/>
</dbReference>
<dbReference type="PATRIC" id="fig|1705562.3.peg.3379"/>
<evidence type="ECO:0000313" key="3">
    <source>
        <dbReference type="Proteomes" id="UP000037729"/>
    </source>
</evidence>
<dbReference type="InterPro" id="IPR014777">
    <property type="entry name" value="4pyrrole_Mease_sub1"/>
</dbReference>
<name>A0A0N0BNF8_9EURY</name>
<feature type="domain" description="Tetrapyrrole methylase" evidence="1">
    <location>
        <begin position="12"/>
        <end position="159"/>
    </location>
</feature>
<dbReference type="CDD" id="cd19916">
    <property type="entry name" value="OphMA_like"/>
    <property type="match status" value="1"/>
</dbReference>
<dbReference type="InterPro" id="IPR035996">
    <property type="entry name" value="4pyrrol_Methylase_sf"/>
</dbReference>
<dbReference type="EMBL" id="LIUF01000004">
    <property type="protein sequence ID" value="KOX92444.1"/>
    <property type="molecule type" value="Genomic_DNA"/>
</dbReference>
<proteinExistence type="predicted"/>
<dbReference type="InterPro" id="IPR000878">
    <property type="entry name" value="4pyrrol_Mease"/>
</dbReference>
<accession>A0A0N0BNF8</accession>
<reference evidence="2 3" key="1">
    <citation type="submission" date="2015-08" db="EMBL/GenBank/DDBJ databases">
        <title>Genomes of Isolates from Cabo Rojo, PR.</title>
        <authorList>
            <person name="Sanchez-Nieves R.L."/>
            <person name="Montalvo-Rodriguez R."/>
        </authorList>
    </citation>
    <scope>NUCLEOTIDE SEQUENCE [LARGE SCALE GENOMIC DNA]</scope>
    <source>
        <strain evidence="2 3">SL3</strain>
    </source>
</reference>
<comment type="caution">
    <text evidence="2">The sequence shown here is derived from an EMBL/GenBank/DDBJ whole genome shotgun (WGS) entry which is preliminary data.</text>
</comment>
<gene>
    <name evidence="2" type="ORF">AMS69_13900</name>
</gene>
<evidence type="ECO:0000313" key="2">
    <source>
        <dbReference type="EMBL" id="KOX92444.1"/>
    </source>
</evidence>
<dbReference type="Gene3D" id="3.40.1010.10">
    <property type="entry name" value="Cobalt-precorrin-4 Transmethylase, Domain 1"/>
    <property type="match status" value="1"/>
</dbReference>
<dbReference type="SUPFAM" id="SSF53790">
    <property type="entry name" value="Tetrapyrrole methylase"/>
    <property type="match status" value="1"/>
</dbReference>
<dbReference type="AlphaFoldDB" id="A0A0N0BNF8"/>
<evidence type="ECO:0000259" key="1">
    <source>
        <dbReference type="Pfam" id="PF00590"/>
    </source>
</evidence>
<dbReference type="Proteomes" id="UP000037729">
    <property type="component" value="Unassembled WGS sequence"/>
</dbReference>
<keyword evidence="3" id="KW-1185">Reference proteome</keyword>